<accession>M6ZTA2</accession>
<dbReference type="PROSITE" id="PS51450">
    <property type="entry name" value="LRR"/>
    <property type="match status" value="1"/>
</dbReference>
<reference evidence="1 2" key="1">
    <citation type="submission" date="2013-01" db="EMBL/GenBank/DDBJ databases">
        <authorList>
            <person name="Harkins D.M."/>
            <person name="Durkin A.S."/>
            <person name="Brinkac L.M."/>
            <person name="Haft D.H."/>
            <person name="Selengut J.D."/>
            <person name="Sanka R."/>
            <person name="DePew J."/>
            <person name="Purushe J."/>
            <person name="Picardeau M."/>
            <person name="Werts C."/>
            <person name="Goarant C."/>
            <person name="Vinetz J.M."/>
            <person name="Sutton G.G."/>
            <person name="Nierman W.C."/>
            <person name="Fouts D.E."/>
        </authorList>
    </citation>
    <scope>NUCLEOTIDE SEQUENCE [LARGE SCALE GENOMIC DNA]</scope>
    <source>
        <strain evidence="1 2">200701872</strain>
    </source>
</reference>
<evidence type="ECO:0000313" key="1">
    <source>
        <dbReference type="EMBL" id="EMP04980.1"/>
    </source>
</evidence>
<protein>
    <submittedName>
        <fullName evidence="1">Uncharacterized protein</fullName>
    </submittedName>
</protein>
<name>M6ZTA2_LEPIR</name>
<dbReference type="InterPro" id="IPR001611">
    <property type="entry name" value="Leu-rich_rpt"/>
</dbReference>
<comment type="caution">
    <text evidence="1">The sequence shown here is derived from an EMBL/GenBank/DDBJ whole genome shotgun (WGS) entry which is preliminary data.</text>
</comment>
<proteinExistence type="predicted"/>
<organism evidence="1 2">
    <name type="scientific">Leptospira interrogans serovar Pyrogenes str. 200701872</name>
    <dbReference type="NCBI Taxonomy" id="1193029"/>
    <lineage>
        <taxon>Bacteria</taxon>
        <taxon>Pseudomonadati</taxon>
        <taxon>Spirochaetota</taxon>
        <taxon>Spirochaetia</taxon>
        <taxon>Leptospirales</taxon>
        <taxon>Leptospiraceae</taxon>
        <taxon>Leptospira</taxon>
    </lineage>
</organism>
<dbReference type="AlphaFoldDB" id="M6ZTA2"/>
<sequence>MIVEFKNGNTLTAESPGNPSSYKKFPKSFLKLIEKHSTLKTNRLELGKCYFDFDIFDEGDRVYEIFDGKESNVLCPLKFMDNSDWIYHPTEKNKEGEPAIFPIIHELEDEINPVYYNIGSLFLKQLCDEFEIKIEIPVDERPVDPSADLKTNWWSNLSDAWKQAFRNQFENKDKEPTFETILTLERLNLNDSTISDLKPLEALLAEKKFKLEIIRLANTSVSDIAVLAMAKKSYLAWIFLEPR</sequence>
<dbReference type="Proteomes" id="UP000012117">
    <property type="component" value="Unassembled WGS sequence"/>
</dbReference>
<gene>
    <name evidence="1" type="ORF">LEP1GSC124_4939</name>
</gene>
<dbReference type="EMBL" id="AKWN02000472">
    <property type="protein sequence ID" value="EMP04980.1"/>
    <property type="molecule type" value="Genomic_DNA"/>
</dbReference>
<evidence type="ECO:0000313" key="2">
    <source>
        <dbReference type="Proteomes" id="UP000012117"/>
    </source>
</evidence>
<dbReference type="BioCyc" id="LINT1193029:G11R4-291-MONOMER"/>